<dbReference type="Pfam" id="PF01225">
    <property type="entry name" value="Mur_ligase"/>
    <property type="match status" value="1"/>
</dbReference>
<dbReference type="Pfam" id="PF02875">
    <property type="entry name" value="Mur_ligase_C"/>
    <property type="match status" value="1"/>
</dbReference>
<accession>A0A095VPE8</accession>
<dbReference type="GO" id="GO:0051301">
    <property type="term" value="P:cell division"/>
    <property type="evidence" value="ECO:0007669"/>
    <property type="project" value="UniProtKB-KW"/>
</dbReference>
<dbReference type="InterPro" id="IPR036565">
    <property type="entry name" value="Mur-like_cat_sf"/>
</dbReference>
<protein>
    <recommendedName>
        <fullName evidence="10 11">UDP-N-acetylmuramoyl-tripeptide--D-alanyl-D-alanine ligase</fullName>
        <ecNumber evidence="10 11">6.3.2.10</ecNumber>
    </recommendedName>
    <alternativeName>
        <fullName evidence="10">D-alanyl-D-alanine-adding enzyme</fullName>
    </alternativeName>
</protein>
<comment type="caution">
    <text evidence="15">The sequence shown here is derived from an EMBL/GenBank/DDBJ whole genome shotgun (WGS) entry which is preliminary data.</text>
</comment>
<dbReference type="eggNOG" id="COG0770">
    <property type="taxonomic scope" value="Bacteria"/>
</dbReference>
<dbReference type="InterPro" id="IPR013221">
    <property type="entry name" value="Mur_ligase_cen"/>
</dbReference>
<evidence type="ECO:0000256" key="6">
    <source>
        <dbReference type="ARBA" id="ARBA00022960"/>
    </source>
</evidence>
<organism evidence="15 16">
    <name type="scientific">Pseudohaliea rubra DSM 19751</name>
    <dbReference type="NCBI Taxonomy" id="1265313"/>
    <lineage>
        <taxon>Bacteria</taxon>
        <taxon>Pseudomonadati</taxon>
        <taxon>Pseudomonadota</taxon>
        <taxon>Gammaproteobacteria</taxon>
        <taxon>Cellvibrionales</taxon>
        <taxon>Halieaceae</taxon>
        <taxon>Pseudohaliea</taxon>
    </lineage>
</organism>
<dbReference type="GO" id="GO:0047480">
    <property type="term" value="F:UDP-N-acetylmuramoyl-tripeptide-D-alanyl-D-alanine ligase activity"/>
    <property type="evidence" value="ECO:0007669"/>
    <property type="project" value="UniProtKB-UniRule"/>
</dbReference>
<dbReference type="EC" id="6.3.2.10" evidence="10 11"/>
<dbReference type="PANTHER" id="PTHR43024:SF1">
    <property type="entry name" value="UDP-N-ACETYLMURAMOYL-TRIPEPTIDE--D-ALANYL-D-ALANINE LIGASE"/>
    <property type="match status" value="1"/>
</dbReference>
<gene>
    <name evidence="10" type="primary">murF</name>
    <name evidence="15" type="ORF">HRUBRA_02203</name>
</gene>
<evidence type="ECO:0000313" key="15">
    <source>
        <dbReference type="EMBL" id="KGE03255.1"/>
    </source>
</evidence>
<keyword evidence="6 10" id="KW-0133">Cell shape</keyword>
<keyword evidence="8 10" id="KW-0131">Cell cycle</keyword>
<evidence type="ECO:0000256" key="2">
    <source>
        <dbReference type="ARBA" id="ARBA00022598"/>
    </source>
</evidence>
<keyword evidence="16" id="KW-1185">Reference proteome</keyword>
<dbReference type="GO" id="GO:0008360">
    <property type="term" value="P:regulation of cell shape"/>
    <property type="evidence" value="ECO:0007669"/>
    <property type="project" value="UniProtKB-KW"/>
</dbReference>
<dbReference type="HOGENOM" id="CLU_031507_4_0_6"/>
<comment type="function">
    <text evidence="10 11">Involved in cell wall formation. Catalyzes the final step in the synthesis of UDP-N-acetylmuramoyl-pentapeptide, the precursor of murein.</text>
</comment>
<dbReference type="PANTHER" id="PTHR43024">
    <property type="entry name" value="UDP-N-ACETYLMURAMOYL-TRIPEPTIDE--D-ALANYL-D-ALANINE LIGASE"/>
    <property type="match status" value="1"/>
</dbReference>
<name>A0A095VPE8_9GAMM</name>
<dbReference type="EMBL" id="AUVB01000062">
    <property type="protein sequence ID" value="KGE03255.1"/>
    <property type="molecule type" value="Genomic_DNA"/>
</dbReference>
<dbReference type="NCBIfam" id="TIGR01143">
    <property type="entry name" value="murF"/>
    <property type="match status" value="1"/>
</dbReference>
<dbReference type="UniPathway" id="UPA00219"/>
<dbReference type="Gene3D" id="3.40.1190.10">
    <property type="entry name" value="Mur-like, catalytic domain"/>
    <property type="match status" value="1"/>
</dbReference>
<feature type="domain" description="Mur ligase N-terminal catalytic" evidence="12">
    <location>
        <begin position="24"/>
        <end position="93"/>
    </location>
</feature>
<evidence type="ECO:0000256" key="9">
    <source>
        <dbReference type="ARBA" id="ARBA00023316"/>
    </source>
</evidence>
<evidence type="ECO:0000259" key="13">
    <source>
        <dbReference type="Pfam" id="PF02875"/>
    </source>
</evidence>
<dbReference type="HAMAP" id="MF_02019">
    <property type="entry name" value="MurF"/>
    <property type="match status" value="1"/>
</dbReference>
<dbReference type="InterPro" id="IPR035911">
    <property type="entry name" value="MurE/MurF_N"/>
</dbReference>
<dbReference type="SUPFAM" id="SSF53623">
    <property type="entry name" value="MurD-like peptide ligases, catalytic domain"/>
    <property type="match status" value="1"/>
</dbReference>
<dbReference type="InterPro" id="IPR051046">
    <property type="entry name" value="MurCDEF_CellWall_CoF430Synth"/>
</dbReference>
<keyword evidence="2 10" id="KW-0436">Ligase</keyword>
<comment type="pathway">
    <text evidence="10 11">Cell wall biogenesis; peptidoglycan biosynthesis.</text>
</comment>
<dbReference type="InterPro" id="IPR004101">
    <property type="entry name" value="Mur_ligase_C"/>
</dbReference>
<dbReference type="AlphaFoldDB" id="A0A095VPE8"/>
<keyword evidence="5 10" id="KW-0067">ATP-binding</keyword>
<comment type="similarity">
    <text evidence="10">Belongs to the MurCDEF family. MurF subfamily.</text>
</comment>
<dbReference type="InterPro" id="IPR036615">
    <property type="entry name" value="Mur_ligase_C_dom_sf"/>
</dbReference>
<dbReference type="SUPFAM" id="SSF53244">
    <property type="entry name" value="MurD-like peptide ligases, peptide-binding domain"/>
    <property type="match status" value="1"/>
</dbReference>
<dbReference type="PATRIC" id="fig|1265313.6.peg.2173"/>
<keyword evidence="3 10" id="KW-0132">Cell division</keyword>
<evidence type="ECO:0000256" key="1">
    <source>
        <dbReference type="ARBA" id="ARBA00022490"/>
    </source>
</evidence>
<dbReference type="GO" id="GO:0005524">
    <property type="term" value="F:ATP binding"/>
    <property type="evidence" value="ECO:0007669"/>
    <property type="project" value="UniProtKB-UniRule"/>
</dbReference>
<dbReference type="InterPro" id="IPR000713">
    <property type="entry name" value="Mur_ligase_N"/>
</dbReference>
<feature type="domain" description="Mur ligase C-terminal" evidence="13">
    <location>
        <begin position="317"/>
        <end position="436"/>
    </location>
</feature>
<dbReference type="Pfam" id="PF08245">
    <property type="entry name" value="Mur_ligase_M"/>
    <property type="match status" value="1"/>
</dbReference>
<keyword evidence="1 10" id="KW-0963">Cytoplasm</keyword>
<dbReference type="Proteomes" id="UP000029640">
    <property type="component" value="Unassembled WGS sequence"/>
</dbReference>
<dbReference type="GO" id="GO:0008766">
    <property type="term" value="F:UDP-N-acetylmuramoylalanyl-D-glutamyl-2,6-diaminopimelate-D-alanyl-D-alanine ligase activity"/>
    <property type="evidence" value="ECO:0007669"/>
    <property type="project" value="RHEA"/>
</dbReference>
<feature type="binding site" evidence="10">
    <location>
        <begin position="107"/>
        <end position="113"/>
    </location>
    <ligand>
        <name>ATP</name>
        <dbReference type="ChEBI" id="CHEBI:30616"/>
    </ligand>
</feature>
<dbReference type="GO" id="GO:0071555">
    <property type="term" value="P:cell wall organization"/>
    <property type="evidence" value="ECO:0007669"/>
    <property type="project" value="UniProtKB-KW"/>
</dbReference>
<keyword evidence="4 10" id="KW-0547">Nucleotide-binding</keyword>
<dbReference type="STRING" id="1265313.HRUBRA_02203"/>
<proteinExistence type="inferred from homology"/>
<dbReference type="Gene3D" id="3.40.1390.10">
    <property type="entry name" value="MurE/MurF, N-terminal domain"/>
    <property type="match status" value="1"/>
</dbReference>
<evidence type="ECO:0000256" key="3">
    <source>
        <dbReference type="ARBA" id="ARBA00022618"/>
    </source>
</evidence>
<dbReference type="GO" id="GO:0009252">
    <property type="term" value="P:peptidoglycan biosynthetic process"/>
    <property type="evidence" value="ECO:0007669"/>
    <property type="project" value="UniProtKB-UniRule"/>
</dbReference>
<dbReference type="GO" id="GO:0005737">
    <property type="term" value="C:cytoplasm"/>
    <property type="evidence" value="ECO:0007669"/>
    <property type="project" value="UniProtKB-SubCell"/>
</dbReference>
<evidence type="ECO:0000259" key="14">
    <source>
        <dbReference type="Pfam" id="PF08245"/>
    </source>
</evidence>
<dbReference type="SUPFAM" id="SSF63418">
    <property type="entry name" value="MurE/MurF N-terminal domain"/>
    <property type="match status" value="1"/>
</dbReference>
<keyword evidence="9 10" id="KW-0961">Cell wall biogenesis/degradation</keyword>
<comment type="catalytic activity">
    <reaction evidence="10 11">
        <text>D-alanyl-D-alanine + UDP-N-acetyl-alpha-D-muramoyl-L-alanyl-gamma-D-glutamyl-meso-2,6-diaminopimelate + ATP = UDP-N-acetyl-alpha-D-muramoyl-L-alanyl-gamma-D-glutamyl-meso-2,6-diaminopimeloyl-D-alanyl-D-alanine + ADP + phosphate + H(+)</text>
        <dbReference type="Rhea" id="RHEA:28374"/>
        <dbReference type="ChEBI" id="CHEBI:15378"/>
        <dbReference type="ChEBI" id="CHEBI:30616"/>
        <dbReference type="ChEBI" id="CHEBI:43474"/>
        <dbReference type="ChEBI" id="CHEBI:57822"/>
        <dbReference type="ChEBI" id="CHEBI:61386"/>
        <dbReference type="ChEBI" id="CHEBI:83905"/>
        <dbReference type="ChEBI" id="CHEBI:456216"/>
        <dbReference type="EC" id="6.3.2.10"/>
    </reaction>
</comment>
<comment type="subcellular location">
    <subcellularLocation>
        <location evidence="10 11">Cytoplasm</location>
    </subcellularLocation>
</comment>
<sequence length="457" mass="46033">MRPFTLAELAALTGGRLCGTDATVTGAAIDSRAVVPGDLFAALAGSRVDGHAFLARAREAGAAAALVSGPVDDPLPQLLVDDVPRALGQFARANRELYTAPLVGITGSCGKTTVKGMLAAVLGGHGPTLATEGNLNNELGVPLSLLRLAPEHAFAVIELGARGIGHIAYLCELARPTVSVLLNAMEAHLEFFGSVDGVARGKGEIFDGLPADGFAVVNADQSYRGEWTARAARTGATVLTFGLVDDADCRASAVALRGDAGSAFTLHTPAGEAAVELAVPGGHNVANALAAAAVAHACGLAPAAISTGLSLAGAVDGRLVRHSGRGGVTVIDDCYNASPGSVRAAIDLLASCAGPTVLALGAMLELGEASDGYHAEMGRRARERGIDVFVGVGDAVRPALEAFGPGGHWYATREQAAAAADDWAGTAATVLVKGSRSAGMELVLQALLPETSEAACS</sequence>
<dbReference type="Gene3D" id="3.90.190.20">
    <property type="entry name" value="Mur ligase, C-terminal domain"/>
    <property type="match status" value="1"/>
</dbReference>
<evidence type="ECO:0000259" key="12">
    <source>
        <dbReference type="Pfam" id="PF01225"/>
    </source>
</evidence>
<evidence type="ECO:0000256" key="10">
    <source>
        <dbReference type="HAMAP-Rule" id="MF_02019"/>
    </source>
</evidence>
<reference evidence="15 16" key="1">
    <citation type="journal article" date="2014" name="Genome Announc.">
        <title>Genome Sequence of Gammaproteobacterial Pseudohaliea rubra Type Strain DSM 19751, Isolated from Coastal Seawater of the Mediterranean Sea.</title>
        <authorList>
            <person name="Spring S."/>
            <person name="Fiebig A."/>
            <person name="Riedel T."/>
            <person name="Goker M."/>
            <person name="Klenk H.P."/>
        </authorList>
    </citation>
    <scope>NUCLEOTIDE SEQUENCE [LARGE SCALE GENOMIC DNA]</scope>
    <source>
        <strain evidence="15 16">DSM 19751</strain>
    </source>
</reference>
<keyword evidence="7 10" id="KW-0573">Peptidoglycan synthesis</keyword>
<evidence type="ECO:0000256" key="11">
    <source>
        <dbReference type="RuleBase" id="RU004136"/>
    </source>
</evidence>
<evidence type="ECO:0000256" key="5">
    <source>
        <dbReference type="ARBA" id="ARBA00022840"/>
    </source>
</evidence>
<evidence type="ECO:0000256" key="4">
    <source>
        <dbReference type="ARBA" id="ARBA00022741"/>
    </source>
</evidence>
<feature type="domain" description="Mur ligase central" evidence="14">
    <location>
        <begin position="105"/>
        <end position="295"/>
    </location>
</feature>
<evidence type="ECO:0000313" key="16">
    <source>
        <dbReference type="Proteomes" id="UP000029640"/>
    </source>
</evidence>
<evidence type="ECO:0000256" key="7">
    <source>
        <dbReference type="ARBA" id="ARBA00022984"/>
    </source>
</evidence>
<dbReference type="InterPro" id="IPR005863">
    <property type="entry name" value="UDP-N-AcMur_synth"/>
</dbReference>
<evidence type="ECO:0000256" key="8">
    <source>
        <dbReference type="ARBA" id="ARBA00023306"/>
    </source>
</evidence>